<evidence type="ECO:0000259" key="4">
    <source>
        <dbReference type="PROSITE" id="PS50053"/>
    </source>
</evidence>
<dbReference type="STRING" id="1340429.A0A2G4T9R3"/>
<organism evidence="5 6">
    <name type="scientific">Rhizopus microsporus ATCC 52813</name>
    <dbReference type="NCBI Taxonomy" id="1340429"/>
    <lineage>
        <taxon>Eukaryota</taxon>
        <taxon>Fungi</taxon>
        <taxon>Fungi incertae sedis</taxon>
        <taxon>Mucoromycota</taxon>
        <taxon>Mucoromycotina</taxon>
        <taxon>Mucoromycetes</taxon>
        <taxon>Mucorales</taxon>
        <taxon>Mucorineae</taxon>
        <taxon>Rhizopodaceae</taxon>
        <taxon>Rhizopus</taxon>
    </lineage>
</organism>
<accession>A0A2G4T9R3</accession>
<keyword evidence="6" id="KW-1185">Reference proteome</keyword>
<dbReference type="Pfam" id="PF01428">
    <property type="entry name" value="zf-AN1"/>
    <property type="match status" value="1"/>
</dbReference>
<dbReference type="InterPro" id="IPR000626">
    <property type="entry name" value="Ubiquitin-like_dom"/>
</dbReference>
<sequence length="270" mass="30738">MQIFVTTVFRSVIILNVESFESIDTIKQKINEKLNISDPDYSLSFHGRMLKNRYNLRDYDIRIGSTLQMATPLKGGSSYPNPLNNGKGSFLILNLENDTITLTDVDDNTEKTRKFFSRQVCRKTLDDSEDEKSNGKKRKYQHITKVRCSLELCTSAYVKIIGDCNYCQAKYCSRHRLPEDHACYNMNVCKQLAHRRNSEKLLNECCVASKSTIEGAHIRDTASGDSSDVGTLDSKTTVCLGVCNPRIFYCPEHWTPTLNGNCWTCCHEDD</sequence>
<dbReference type="InterPro" id="IPR035896">
    <property type="entry name" value="AN1-like_Znf"/>
</dbReference>
<keyword evidence="3" id="KW-0862">Zinc</keyword>
<dbReference type="EMBL" id="KZ303842">
    <property type="protein sequence ID" value="PHZ17738.1"/>
    <property type="molecule type" value="Genomic_DNA"/>
</dbReference>
<dbReference type="PANTHER" id="PTHR10666">
    <property type="entry name" value="UBIQUITIN"/>
    <property type="match status" value="1"/>
</dbReference>
<dbReference type="PRINTS" id="PR00348">
    <property type="entry name" value="UBIQUITIN"/>
</dbReference>
<dbReference type="RefSeq" id="XP_023471446.1">
    <property type="nucleotide sequence ID" value="XM_023607898.1"/>
</dbReference>
<gene>
    <name evidence="5" type="ORF">RHIMIDRAFT_233159</name>
</gene>
<dbReference type="Proteomes" id="UP000242254">
    <property type="component" value="Unassembled WGS sequence"/>
</dbReference>
<dbReference type="SMART" id="SM00213">
    <property type="entry name" value="UBQ"/>
    <property type="match status" value="1"/>
</dbReference>
<dbReference type="GO" id="GO:0008270">
    <property type="term" value="F:zinc ion binding"/>
    <property type="evidence" value="ECO:0007669"/>
    <property type="project" value="UniProtKB-KW"/>
</dbReference>
<keyword evidence="2" id="KW-0863">Zinc-finger</keyword>
<feature type="domain" description="Ubiquitin-like" evidence="4">
    <location>
        <begin position="1"/>
        <end position="76"/>
    </location>
</feature>
<dbReference type="InterPro" id="IPR019956">
    <property type="entry name" value="Ubiquitin_dom"/>
</dbReference>
<dbReference type="PROSITE" id="PS50053">
    <property type="entry name" value="UBIQUITIN_2"/>
    <property type="match status" value="1"/>
</dbReference>
<evidence type="ECO:0000256" key="3">
    <source>
        <dbReference type="ARBA" id="ARBA00022833"/>
    </source>
</evidence>
<dbReference type="AlphaFoldDB" id="A0A2G4T9R3"/>
<dbReference type="GeneID" id="35438888"/>
<dbReference type="Pfam" id="PF00240">
    <property type="entry name" value="ubiquitin"/>
    <property type="match status" value="1"/>
</dbReference>
<evidence type="ECO:0000256" key="1">
    <source>
        <dbReference type="ARBA" id="ARBA00022723"/>
    </source>
</evidence>
<name>A0A2G4T9R3_RHIZD</name>
<dbReference type="SUPFAM" id="SSF118310">
    <property type="entry name" value="AN1-like Zinc finger"/>
    <property type="match status" value="1"/>
</dbReference>
<proteinExistence type="predicted"/>
<dbReference type="Gene3D" id="4.10.1110.10">
    <property type="entry name" value="AN1-like Zinc finger"/>
    <property type="match status" value="1"/>
</dbReference>
<evidence type="ECO:0000313" key="5">
    <source>
        <dbReference type="EMBL" id="PHZ17738.1"/>
    </source>
</evidence>
<dbReference type="Gene3D" id="3.10.20.90">
    <property type="entry name" value="Phosphatidylinositol 3-kinase Catalytic Subunit, Chain A, domain 1"/>
    <property type="match status" value="1"/>
</dbReference>
<dbReference type="SUPFAM" id="SSF54236">
    <property type="entry name" value="Ubiquitin-like"/>
    <property type="match status" value="1"/>
</dbReference>
<dbReference type="SMART" id="SM00154">
    <property type="entry name" value="ZnF_AN1"/>
    <property type="match status" value="1"/>
</dbReference>
<dbReference type="InterPro" id="IPR050158">
    <property type="entry name" value="Ubiquitin_ubiquitin-like"/>
</dbReference>
<evidence type="ECO:0000313" key="6">
    <source>
        <dbReference type="Proteomes" id="UP000242254"/>
    </source>
</evidence>
<protein>
    <recommendedName>
        <fullName evidence="4">Ubiquitin-like domain-containing protein</fullName>
    </recommendedName>
</protein>
<dbReference type="InterPro" id="IPR029071">
    <property type="entry name" value="Ubiquitin-like_domsf"/>
</dbReference>
<keyword evidence="1" id="KW-0479">Metal-binding</keyword>
<dbReference type="InterPro" id="IPR000058">
    <property type="entry name" value="Znf_AN1"/>
</dbReference>
<evidence type="ECO:0000256" key="2">
    <source>
        <dbReference type="ARBA" id="ARBA00022771"/>
    </source>
</evidence>
<reference evidence="5 6" key="1">
    <citation type="journal article" date="2016" name="Proc. Natl. Acad. Sci. U.S.A.">
        <title>Lipid metabolic changes in an early divergent fungus govern the establishment of a mutualistic symbiosis with endobacteria.</title>
        <authorList>
            <person name="Lastovetsky O.A."/>
            <person name="Gaspar M.L."/>
            <person name="Mondo S.J."/>
            <person name="LaButti K.M."/>
            <person name="Sandor L."/>
            <person name="Grigoriev I.V."/>
            <person name="Henry S.A."/>
            <person name="Pawlowska T.E."/>
        </authorList>
    </citation>
    <scope>NUCLEOTIDE SEQUENCE [LARGE SCALE GENOMIC DNA]</scope>
    <source>
        <strain evidence="5 6">ATCC 52813</strain>
    </source>
</reference>